<feature type="region of interest" description="Disordered" evidence="5">
    <location>
        <begin position="27"/>
        <end position="47"/>
    </location>
</feature>
<keyword evidence="9" id="KW-1185">Reference proteome</keyword>
<feature type="transmembrane region" description="Helical" evidence="6">
    <location>
        <begin position="950"/>
        <end position="968"/>
    </location>
</feature>
<evidence type="ECO:0000313" key="8">
    <source>
        <dbReference type="EMBL" id="GFS06423.1"/>
    </source>
</evidence>
<feature type="compositionally biased region" description="Acidic residues" evidence="5">
    <location>
        <begin position="1081"/>
        <end position="1091"/>
    </location>
</feature>
<dbReference type="PANTHER" id="PTHR45902">
    <property type="entry name" value="LATROPHILIN RECEPTOR-LIKE PROTEIN A"/>
    <property type="match status" value="1"/>
</dbReference>
<dbReference type="GO" id="GO:0007166">
    <property type="term" value="P:cell surface receptor signaling pathway"/>
    <property type="evidence" value="ECO:0007669"/>
    <property type="project" value="InterPro"/>
</dbReference>
<feature type="compositionally biased region" description="Polar residues" evidence="5">
    <location>
        <begin position="27"/>
        <end position="38"/>
    </location>
</feature>
<feature type="transmembrane region" description="Helical" evidence="6">
    <location>
        <begin position="861"/>
        <end position="884"/>
    </location>
</feature>
<dbReference type="EMBL" id="BMAT01002420">
    <property type="protein sequence ID" value="GFS06423.1"/>
    <property type="molecule type" value="Genomic_DNA"/>
</dbReference>
<feature type="region of interest" description="Disordered" evidence="5">
    <location>
        <begin position="1020"/>
        <end position="1110"/>
    </location>
</feature>
<accession>A0AAV4I7N1</accession>
<feature type="compositionally biased region" description="Low complexity" evidence="5">
    <location>
        <begin position="1021"/>
        <end position="1030"/>
    </location>
</feature>
<evidence type="ECO:0000256" key="2">
    <source>
        <dbReference type="ARBA" id="ARBA00022692"/>
    </source>
</evidence>
<keyword evidence="8" id="KW-0675">Receptor</keyword>
<dbReference type="GO" id="GO:0004930">
    <property type="term" value="F:G protein-coupled receptor activity"/>
    <property type="evidence" value="ECO:0007669"/>
    <property type="project" value="InterPro"/>
</dbReference>
<sequence length="1110" mass="124421">MGYTECEDPFRPRNLNHNAFSPFVSTSRRNAESPNANPVIQKGKSRSGPSDYVMFLWNKNLSAYEYHLAVCTDRCLDGRLVRLNSSLGCPNIACFPCDCEMPECEIYSTCCPDLLETGRLYRSEFRLARSNGIDLNRSHPFLFSDTLFGIERNLSVGGEIPMDDKGGTNFLWAKLKPYPVCNKATVGPSYLHIKSCLNGHENQIERMGCESDFSAQNQSVLNFQHVTDNSTGVSYYNEFCAACNEVQSEMAAPWSVEIECNHFMHVYSALDRDSFLRLSLQPGSTCKVYQIPPGKDSTDIKGKDVKEDSYRASTKCDPRWFGSVLSSCNFTGQWKARDEDIEAACQQMDHLTLRVFDFRQSRDVYFKNIFCAICNTGDYPWFYDTCEDGRGDGQVPVSSLPFSLLLGTKRRSPVRKVLYSPFAECPASQWAGPDGLCYSLKCAAGKTLDLGEKVCKTALPGISGLGYSMQLYYEVKPKFKVELNSSLFETALRDEKFCTTLYLNAFKTKIISTMTSLSASGEFFFNTVLDSKSIRELNSLIGKEEKDEVKAQNESMVHHPSLFALTSKFTDNKHIDRDAFEKSVVSELIEKDLEVRITDDHVLVLTPVSVLDGFDLFKDCSSLTEHFKEHKCCSGRLIRFVFGIEPADSIWSTAEKFLPLNLHLSCPYINFNKTQYDIIADMTQIPPTFNVTLTFDKIQFNFTLPFERNMLALDTESLIVCYDVLQSKVSEMTPSYILVADEDDGALRLSQYILTMIFLGLSILCLILTLMTYFFFSSLRSAAGMNNIFLCLTLVCAQILLVAAAHIKSSGLICKIIAISTHFFWLCMFCWSFACCFHMYRIFTAKTRRTGGSPRSLRFEVLKKAFLCALFPILVVSAVVLYSMLANDRLGYGKVGCFLDPGHLILITVIAPLCGILLCNIFFFLSTVMKIYSVRKLQSGENIKKDDRQNLYIYIKLSSMTGAFWAVATLAENLDNEPLRYISILLNGLQGVFIFMSYIANRRVLNMYLRAIGLEEHIPATSSTSSTDRSTLAKAASALQKHEQPKPKPEVKIGPNTGTQSSSQERKPSVISKDSGCRDGDDVDGDSEANGEGDRPACLPSAPAQNSHNN</sequence>
<name>A0AAV4I7N1_9GAST</name>
<organism evidence="8 9">
    <name type="scientific">Elysia marginata</name>
    <dbReference type="NCBI Taxonomy" id="1093978"/>
    <lineage>
        <taxon>Eukaryota</taxon>
        <taxon>Metazoa</taxon>
        <taxon>Spiralia</taxon>
        <taxon>Lophotrochozoa</taxon>
        <taxon>Mollusca</taxon>
        <taxon>Gastropoda</taxon>
        <taxon>Heterobranchia</taxon>
        <taxon>Euthyneura</taxon>
        <taxon>Panpulmonata</taxon>
        <taxon>Sacoglossa</taxon>
        <taxon>Placobranchoidea</taxon>
        <taxon>Plakobranchidae</taxon>
        <taxon>Elysia</taxon>
    </lineage>
</organism>
<evidence type="ECO:0000256" key="6">
    <source>
        <dbReference type="SAM" id="Phobius"/>
    </source>
</evidence>
<evidence type="ECO:0000259" key="7">
    <source>
        <dbReference type="PROSITE" id="PS50261"/>
    </source>
</evidence>
<feature type="transmembrane region" description="Helical" evidence="6">
    <location>
        <begin position="819"/>
        <end position="840"/>
    </location>
</feature>
<dbReference type="AlphaFoldDB" id="A0AAV4I7N1"/>
<proteinExistence type="predicted"/>
<evidence type="ECO:0000256" key="4">
    <source>
        <dbReference type="ARBA" id="ARBA00023136"/>
    </source>
</evidence>
<feature type="domain" description="G-protein coupled receptors family 2 profile 2" evidence="7">
    <location>
        <begin position="751"/>
        <end position="1002"/>
    </location>
</feature>
<dbReference type="PROSITE" id="PS50261">
    <property type="entry name" value="G_PROTEIN_RECEP_F2_4"/>
    <property type="match status" value="1"/>
</dbReference>
<evidence type="ECO:0000256" key="5">
    <source>
        <dbReference type="SAM" id="MobiDB-lite"/>
    </source>
</evidence>
<keyword evidence="4 6" id="KW-0472">Membrane</keyword>
<evidence type="ECO:0000313" key="9">
    <source>
        <dbReference type="Proteomes" id="UP000762676"/>
    </source>
</evidence>
<evidence type="ECO:0000256" key="1">
    <source>
        <dbReference type="ARBA" id="ARBA00004141"/>
    </source>
</evidence>
<dbReference type="GO" id="GO:0016020">
    <property type="term" value="C:membrane"/>
    <property type="evidence" value="ECO:0007669"/>
    <property type="project" value="UniProtKB-SubCell"/>
</dbReference>
<keyword evidence="2 6" id="KW-0812">Transmembrane</keyword>
<dbReference type="PANTHER" id="PTHR45902:SF1">
    <property type="entry name" value="LATROPHILIN RECEPTOR-LIKE PROTEIN A"/>
    <property type="match status" value="1"/>
</dbReference>
<feature type="transmembrane region" description="Helical" evidence="6">
    <location>
        <begin position="980"/>
        <end position="1000"/>
    </location>
</feature>
<comment type="subcellular location">
    <subcellularLocation>
        <location evidence="1">Membrane</location>
        <topology evidence="1">Multi-pass membrane protein</topology>
    </subcellularLocation>
</comment>
<dbReference type="InterPro" id="IPR000832">
    <property type="entry name" value="GPCR_2_secretin-like"/>
</dbReference>
<evidence type="ECO:0000256" key="3">
    <source>
        <dbReference type="ARBA" id="ARBA00022989"/>
    </source>
</evidence>
<dbReference type="CDD" id="cd15039">
    <property type="entry name" value="7tmB3_Methuselah-like"/>
    <property type="match status" value="1"/>
</dbReference>
<dbReference type="Pfam" id="PF00002">
    <property type="entry name" value="7tm_2"/>
    <property type="match status" value="1"/>
</dbReference>
<dbReference type="Proteomes" id="UP000762676">
    <property type="component" value="Unassembled WGS sequence"/>
</dbReference>
<comment type="caution">
    <text evidence="8">The sequence shown here is derived from an EMBL/GenBank/DDBJ whole genome shotgun (WGS) entry which is preliminary data.</text>
</comment>
<feature type="compositionally biased region" description="Basic and acidic residues" evidence="5">
    <location>
        <begin position="1040"/>
        <end position="1051"/>
    </location>
</feature>
<protein>
    <submittedName>
        <fullName evidence="8">Adhesion G protein-coupled receptor L2</fullName>
    </submittedName>
</protein>
<reference evidence="8 9" key="1">
    <citation type="journal article" date="2021" name="Elife">
        <title>Chloroplast acquisition without the gene transfer in kleptoplastic sea slugs, Plakobranchus ocellatus.</title>
        <authorList>
            <person name="Maeda T."/>
            <person name="Takahashi S."/>
            <person name="Yoshida T."/>
            <person name="Shimamura S."/>
            <person name="Takaki Y."/>
            <person name="Nagai Y."/>
            <person name="Toyoda A."/>
            <person name="Suzuki Y."/>
            <person name="Arimoto A."/>
            <person name="Ishii H."/>
            <person name="Satoh N."/>
            <person name="Nishiyama T."/>
            <person name="Hasebe M."/>
            <person name="Maruyama T."/>
            <person name="Minagawa J."/>
            <person name="Obokata J."/>
            <person name="Shigenobu S."/>
        </authorList>
    </citation>
    <scope>NUCLEOTIDE SEQUENCE [LARGE SCALE GENOMIC DNA]</scope>
</reference>
<dbReference type="InterPro" id="IPR017981">
    <property type="entry name" value="GPCR_2-like_7TM"/>
</dbReference>
<dbReference type="Gene3D" id="1.20.1070.10">
    <property type="entry name" value="Rhodopsin 7-helix transmembrane proteins"/>
    <property type="match status" value="1"/>
</dbReference>
<feature type="transmembrane region" description="Helical" evidence="6">
    <location>
        <begin position="752"/>
        <end position="776"/>
    </location>
</feature>
<dbReference type="InterPro" id="IPR053231">
    <property type="entry name" value="GPCR_LN-TM7"/>
</dbReference>
<feature type="transmembrane region" description="Helical" evidence="6">
    <location>
        <begin position="904"/>
        <end position="929"/>
    </location>
</feature>
<keyword evidence="3 6" id="KW-1133">Transmembrane helix</keyword>
<feature type="transmembrane region" description="Helical" evidence="6">
    <location>
        <begin position="788"/>
        <end position="807"/>
    </location>
</feature>
<gene>
    <name evidence="8" type="ORF">ElyMa_001223200</name>
</gene>